<evidence type="ECO:0000313" key="4">
    <source>
        <dbReference type="EMBL" id="QJE01842.1"/>
    </source>
</evidence>
<dbReference type="GO" id="GO:0016788">
    <property type="term" value="F:hydrolase activity, acting on ester bonds"/>
    <property type="evidence" value="ECO:0007669"/>
    <property type="project" value="InterPro"/>
</dbReference>
<organism evidence="4 5">
    <name type="scientific">Massilia forsythiae</name>
    <dbReference type="NCBI Taxonomy" id="2728020"/>
    <lineage>
        <taxon>Bacteria</taxon>
        <taxon>Pseudomonadati</taxon>
        <taxon>Pseudomonadota</taxon>
        <taxon>Betaproteobacteria</taxon>
        <taxon>Burkholderiales</taxon>
        <taxon>Oxalobacteraceae</taxon>
        <taxon>Telluria group</taxon>
        <taxon>Massilia</taxon>
    </lineage>
</organism>
<reference evidence="4 5" key="1">
    <citation type="submission" date="2020-04" db="EMBL/GenBank/DDBJ databases">
        <title>Genome sequencing of novel species.</title>
        <authorList>
            <person name="Heo J."/>
            <person name="Kim S.-J."/>
            <person name="Kim J.-S."/>
            <person name="Hong S.-B."/>
            <person name="Kwon S.-W."/>
        </authorList>
    </citation>
    <scope>NUCLEOTIDE SEQUENCE [LARGE SCALE GENOMIC DNA]</scope>
    <source>
        <strain evidence="4 5">GN2-R2</strain>
    </source>
</reference>
<comment type="similarity">
    <text evidence="1">Belongs to the 'GDSL' lipolytic enzyme family.</text>
</comment>
<evidence type="ECO:0000256" key="3">
    <source>
        <dbReference type="SAM" id="SignalP"/>
    </source>
</evidence>
<dbReference type="InterPro" id="IPR001087">
    <property type="entry name" value="GDSL"/>
</dbReference>
<keyword evidence="3" id="KW-0732">Signal</keyword>
<feature type="signal peptide" evidence="3">
    <location>
        <begin position="1"/>
        <end position="31"/>
    </location>
</feature>
<sequence>MKRFTHFSMTRAALATLAGIAALAACTHAGAADTAGTRTRVILVGDSTMATKSGYGDALCARFTAQVDCINLARGGRSTKSFREEGRWDEVQRLLRDGAAFGNTYVLVQFGHNDQPGKPGRSTDFVTEYPANMARYAAETKAAGGVPVLVTPLTRRTFKGTYLHNDLAPWAEETRRAAKREGATLLDLNADSYAAVQAMGQAGADTLAVAPPPAAPPANGTTDLNKLEPAGVAKSAFDRTHVGAKGADFFARMVEREMVQALPATGALFKDGGRP</sequence>
<dbReference type="AlphaFoldDB" id="A0A7Z2ZV90"/>
<dbReference type="Pfam" id="PF00657">
    <property type="entry name" value="Lipase_GDSL"/>
    <property type="match status" value="1"/>
</dbReference>
<evidence type="ECO:0000256" key="2">
    <source>
        <dbReference type="ARBA" id="ARBA00022801"/>
    </source>
</evidence>
<dbReference type="Proteomes" id="UP000502415">
    <property type="component" value="Chromosome"/>
</dbReference>
<dbReference type="PANTHER" id="PTHR43695">
    <property type="entry name" value="PUTATIVE (AFU_ORTHOLOGUE AFUA_2G17250)-RELATED"/>
    <property type="match status" value="1"/>
</dbReference>
<dbReference type="PROSITE" id="PS51257">
    <property type="entry name" value="PROKAR_LIPOPROTEIN"/>
    <property type="match status" value="1"/>
</dbReference>
<dbReference type="SUPFAM" id="SSF52266">
    <property type="entry name" value="SGNH hydrolase"/>
    <property type="match status" value="1"/>
</dbReference>
<keyword evidence="2" id="KW-0378">Hydrolase</keyword>
<dbReference type="RefSeq" id="WP_170203929.1">
    <property type="nucleotide sequence ID" value="NZ_CP051685.1"/>
</dbReference>
<name>A0A7Z2ZV90_9BURK</name>
<dbReference type="KEGG" id="mfy:HH212_18940"/>
<gene>
    <name evidence="4" type="ORF">HH212_18940</name>
</gene>
<proteinExistence type="inferred from homology"/>
<dbReference type="CDD" id="cd01821">
    <property type="entry name" value="Rhamnogalacturan_acetylesterase_like"/>
    <property type="match status" value="1"/>
</dbReference>
<evidence type="ECO:0000313" key="5">
    <source>
        <dbReference type="Proteomes" id="UP000502415"/>
    </source>
</evidence>
<feature type="chain" id="PRO_5030849612" evidence="3">
    <location>
        <begin position="32"/>
        <end position="275"/>
    </location>
</feature>
<dbReference type="EMBL" id="CP051685">
    <property type="protein sequence ID" value="QJE01842.1"/>
    <property type="molecule type" value="Genomic_DNA"/>
</dbReference>
<dbReference type="Gene3D" id="3.40.50.1110">
    <property type="entry name" value="SGNH hydrolase"/>
    <property type="match status" value="1"/>
</dbReference>
<keyword evidence="5" id="KW-1185">Reference proteome</keyword>
<dbReference type="PANTHER" id="PTHR43695:SF1">
    <property type="entry name" value="RHAMNOGALACTURONAN ACETYLESTERASE"/>
    <property type="match status" value="1"/>
</dbReference>
<protein>
    <submittedName>
        <fullName evidence="4">Rhamnogalacturonan acetylesterase</fullName>
    </submittedName>
</protein>
<dbReference type="InterPro" id="IPR037459">
    <property type="entry name" value="RhgT-like"/>
</dbReference>
<accession>A0A7Z2ZV90</accession>
<evidence type="ECO:0000256" key="1">
    <source>
        <dbReference type="ARBA" id="ARBA00008668"/>
    </source>
</evidence>
<dbReference type="InterPro" id="IPR036514">
    <property type="entry name" value="SGNH_hydro_sf"/>
</dbReference>